<organism evidence="1">
    <name type="scientific">Sigmofec virus UA08Rod_5899</name>
    <dbReference type="NCBI Taxonomy" id="2929445"/>
    <lineage>
        <taxon>Viruses</taxon>
        <taxon>Monodnaviria</taxon>
        <taxon>Sangervirae</taxon>
        <taxon>Phixviricota</taxon>
        <taxon>Malgrandaviricetes</taxon>
        <taxon>Petitvirales</taxon>
        <taxon>Microviridae</taxon>
    </lineage>
</organism>
<accession>A0A976N1J0</accession>
<sequence>MLSVCSERSLKMYPLSPVDICPHYFEDIPAPECAHCPWAFDCGKE</sequence>
<name>A0A976N1J0_9VIRU</name>
<proteinExistence type="predicted"/>
<evidence type="ECO:0000313" key="1">
    <source>
        <dbReference type="EMBL" id="UPW40970.1"/>
    </source>
</evidence>
<protein>
    <submittedName>
        <fullName evidence="1">Uncharacterized protein</fullName>
    </submittedName>
</protein>
<reference evidence="1" key="1">
    <citation type="submission" date="2022-02" db="EMBL/GenBank/DDBJ databases">
        <title>Towards deciphering the DNA virus diversity associated with rodent species in the families Cricetidae and Heteromyidae.</title>
        <authorList>
            <person name="Lund M."/>
            <person name="Larsen B.B."/>
            <person name="Gryseels S."/>
            <person name="Kraberger S."/>
            <person name="Rowsey D.M."/>
            <person name="Steger L."/>
            <person name="Yule K.M."/>
            <person name="Upham N.S."/>
            <person name="Worobey M."/>
            <person name="Van Doorslaer K."/>
            <person name="Varsani A."/>
        </authorList>
    </citation>
    <scope>NUCLEOTIDE SEQUENCE</scope>
    <source>
        <strain evidence="1">UA08Rod_5899</strain>
    </source>
</reference>
<dbReference type="EMBL" id="OM869526">
    <property type="protein sequence ID" value="UPW40970.1"/>
    <property type="molecule type" value="Genomic_DNA"/>
</dbReference>